<keyword evidence="8 9" id="KW-0472">Membrane</keyword>
<dbReference type="HAMAP" id="MF_00161">
    <property type="entry name" value="LspA"/>
    <property type="match status" value="1"/>
</dbReference>
<keyword evidence="5 9" id="KW-0064">Aspartyl protease</keyword>
<accession>A0ABQ3I4T0</accession>
<dbReference type="Proteomes" id="UP000658258">
    <property type="component" value="Unassembled WGS sequence"/>
</dbReference>
<comment type="pathway">
    <text evidence="9">Protein modification; lipoprotein biosynthesis (signal peptide cleavage).</text>
</comment>
<comment type="caution">
    <text evidence="11">The sequence shown here is derived from an EMBL/GenBank/DDBJ whole genome shotgun (WGS) entry which is preliminary data.</text>
</comment>
<evidence type="ECO:0000256" key="8">
    <source>
        <dbReference type="ARBA" id="ARBA00023136"/>
    </source>
</evidence>
<gene>
    <name evidence="9 11" type="primary">lspA</name>
    <name evidence="11" type="ORF">GCM10011340_06140</name>
</gene>
<keyword evidence="12" id="KW-1185">Reference proteome</keyword>
<comment type="similarity">
    <text evidence="1 9 10">Belongs to the peptidase A8 family.</text>
</comment>
<evidence type="ECO:0000256" key="5">
    <source>
        <dbReference type="ARBA" id="ARBA00022750"/>
    </source>
</evidence>
<keyword evidence="3 9" id="KW-0645">Protease</keyword>
<evidence type="ECO:0000313" key="11">
    <source>
        <dbReference type="EMBL" id="GHE54314.1"/>
    </source>
</evidence>
<dbReference type="EC" id="3.4.23.36" evidence="9"/>
<evidence type="ECO:0000313" key="12">
    <source>
        <dbReference type="Proteomes" id="UP000658258"/>
    </source>
</evidence>
<organism evidence="11 12">
    <name type="scientific">Roseivirga thermotolerans</name>
    <dbReference type="NCBI Taxonomy" id="1758176"/>
    <lineage>
        <taxon>Bacteria</taxon>
        <taxon>Pseudomonadati</taxon>
        <taxon>Bacteroidota</taxon>
        <taxon>Cytophagia</taxon>
        <taxon>Cytophagales</taxon>
        <taxon>Roseivirgaceae</taxon>
        <taxon>Roseivirga</taxon>
    </lineage>
</organism>
<dbReference type="PRINTS" id="PR00781">
    <property type="entry name" value="LIPOSIGPTASE"/>
</dbReference>
<feature type="transmembrane region" description="Helical" evidence="9">
    <location>
        <begin position="162"/>
        <end position="184"/>
    </location>
</feature>
<dbReference type="PANTHER" id="PTHR33695">
    <property type="entry name" value="LIPOPROTEIN SIGNAL PEPTIDASE"/>
    <property type="match status" value="1"/>
</dbReference>
<dbReference type="Pfam" id="PF01252">
    <property type="entry name" value="Peptidase_A8"/>
    <property type="match status" value="1"/>
</dbReference>
<keyword evidence="6 9" id="KW-0378">Hydrolase</keyword>
<evidence type="ECO:0000256" key="10">
    <source>
        <dbReference type="RuleBase" id="RU004181"/>
    </source>
</evidence>
<keyword evidence="2 9" id="KW-1003">Cell membrane</keyword>
<dbReference type="PANTHER" id="PTHR33695:SF1">
    <property type="entry name" value="LIPOPROTEIN SIGNAL PEPTIDASE"/>
    <property type="match status" value="1"/>
</dbReference>
<evidence type="ECO:0000256" key="2">
    <source>
        <dbReference type="ARBA" id="ARBA00022475"/>
    </source>
</evidence>
<comment type="catalytic activity">
    <reaction evidence="9">
        <text>Release of signal peptides from bacterial membrane prolipoproteins. Hydrolyzes -Xaa-Yaa-Zaa-|-(S,diacylglyceryl)Cys-, in which Xaa is hydrophobic (preferably Leu), and Yaa (Ala or Ser) and Zaa (Gly or Ala) have small, neutral side chains.</text>
        <dbReference type="EC" id="3.4.23.36"/>
    </reaction>
</comment>
<feature type="active site" evidence="9">
    <location>
        <position position="138"/>
    </location>
</feature>
<evidence type="ECO:0000256" key="9">
    <source>
        <dbReference type="HAMAP-Rule" id="MF_00161"/>
    </source>
</evidence>
<evidence type="ECO:0000256" key="7">
    <source>
        <dbReference type="ARBA" id="ARBA00022989"/>
    </source>
</evidence>
<proteinExistence type="inferred from homology"/>
<reference evidence="12" key="1">
    <citation type="journal article" date="2019" name="Int. J. Syst. Evol. Microbiol.">
        <title>The Global Catalogue of Microorganisms (GCM) 10K type strain sequencing project: providing services to taxonomists for standard genome sequencing and annotation.</title>
        <authorList>
            <consortium name="The Broad Institute Genomics Platform"/>
            <consortium name="The Broad Institute Genome Sequencing Center for Infectious Disease"/>
            <person name="Wu L."/>
            <person name="Ma J."/>
        </authorList>
    </citation>
    <scope>NUCLEOTIDE SEQUENCE [LARGE SCALE GENOMIC DNA]</scope>
    <source>
        <strain evidence="12">CGMCC 1.15111</strain>
    </source>
</reference>
<dbReference type="InterPro" id="IPR001872">
    <property type="entry name" value="Peptidase_A8"/>
</dbReference>
<comment type="subcellular location">
    <subcellularLocation>
        <location evidence="9">Cell membrane</location>
        <topology evidence="9">Multi-pass membrane protein</topology>
    </subcellularLocation>
</comment>
<dbReference type="RefSeq" id="WP_189628714.1">
    <property type="nucleotide sequence ID" value="NZ_BNAG01000001.1"/>
</dbReference>
<keyword evidence="7 9" id="KW-1133">Transmembrane helix</keyword>
<feature type="transmembrane region" description="Helical" evidence="9">
    <location>
        <begin position="96"/>
        <end position="119"/>
    </location>
</feature>
<comment type="function">
    <text evidence="9">This protein specifically catalyzes the removal of signal peptides from prolipoproteins.</text>
</comment>
<dbReference type="NCBIfam" id="NF011369">
    <property type="entry name" value="PRK14788.1"/>
    <property type="match status" value="1"/>
</dbReference>
<keyword evidence="4 9" id="KW-0812">Transmembrane</keyword>
<evidence type="ECO:0000256" key="1">
    <source>
        <dbReference type="ARBA" id="ARBA00006139"/>
    </source>
</evidence>
<evidence type="ECO:0000256" key="4">
    <source>
        <dbReference type="ARBA" id="ARBA00022692"/>
    </source>
</evidence>
<dbReference type="EMBL" id="BNAG01000001">
    <property type="protein sequence ID" value="GHE54314.1"/>
    <property type="molecule type" value="Genomic_DNA"/>
</dbReference>
<comment type="caution">
    <text evidence="9">Lacks conserved residue(s) required for the propagation of feature annotation.</text>
</comment>
<evidence type="ECO:0000256" key="3">
    <source>
        <dbReference type="ARBA" id="ARBA00022670"/>
    </source>
</evidence>
<feature type="transmembrane region" description="Helical" evidence="9">
    <location>
        <begin position="66"/>
        <end position="84"/>
    </location>
</feature>
<name>A0ABQ3I4T0_9BACT</name>
<protein>
    <recommendedName>
        <fullName evidence="9">Lipoprotein signal peptidase</fullName>
        <ecNumber evidence="9">3.4.23.36</ecNumber>
    </recommendedName>
    <alternativeName>
        <fullName evidence="9">Prolipoprotein signal peptidase</fullName>
    </alternativeName>
    <alternativeName>
        <fullName evidence="9">Signal peptidase II</fullName>
        <shortName evidence="9">SPase II</shortName>
    </alternativeName>
</protein>
<sequence length="199" mass="22432">MRQYKYFVLTLTIVAIDQAVKLLVHYNMTMGPAGEINLLGEWFKLHYVLNRGMAFGLSFGAGYGKLALTVFRLLAILFIAYGLFRLTKTKYHAGLLWCIAAILGGAIGNLVDSVFYGALLDNAPYNSITPWFHGQVIDMLYFDFWEGYLPDWFPLWGGKKVALLPIFNMADVAILVGVLGILVFQKTFFRQAESRLTQV</sequence>
<keyword evidence="11" id="KW-0449">Lipoprotein</keyword>
<evidence type="ECO:0000256" key="6">
    <source>
        <dbReference type="ARBA" id="ARBA00022801"/>
    </source>
</evidence>
<feature type="active site" evidence="9">
    <location>
        <position position="171"/>
    </location>
</feature>